<reference evidence="1" key="1">
    <citation type="submission" date="2021-07" db="EMBL/GenBank/DDBJ databases">
        <authorList>
            <person name="Durling M."/>
        </authorList>
    </citation>
    <scope>NUCLEOTIDE SEQUENCE</scope>
</reference>
<organism evidence="1 2">
    <name type="scientific">Hymenoscyphus fraxineus</name>
    <dbReference type="NCBI Taxonomy" id="746836"/>
    <lineage>
        <taxon>Eukaryota</taxon>
        <taxon>Fungi</taxon>
        <taxon>Dikarya</taxon>
        <taxon>Ascomycota</taxon>
        <taxon>Pezizomycotina</taxon>
        <taxon>Leotiomycetes</taxon>
        <taxon>Helotiales</taxon>
        <taxon>Helotiaceae</taxon>
        <taxon>Hymenoscyphus</taxon>
    </lineage>
</organism>
<dbReference type="Proteomes" id="UP000696280">
    <property type="component" value="Unassembled WGS sequence"/>
</dbReference>
<keyword evidence="2" id="KW-1185">Reference proteome</keyword>
<evidence type="ECO:0000313" key="1">
    <source>
        <dbReference type="EMBL" id="CAG8958625.1"/>
    </source>
</evidence>
<name>A0A9N9PWT2_9HELO</name>
<evidence type="ECO:0000313" key="2">
    <source>
        <dbReference type="Proteomes" id="UP000696280"/>
    </source>
</evidence>
<comment type="caution">
    <text evidence="1">The sequence shown here is derived from an EMBL/GenBank/DDBJ whole genome shotgun (WGS) entry which is preliminary data.</text>
</comment>
<proteinExistence type="predicted"/>
<dbReference type="EMBL" id="CAJVRL010000083">
    <property type="protein sequence ID" value="CAG8958625.1"/>
    <property type="molecule type" value="Genomic_DNA"/>
</dbReference>
<gene>
    <name evidence="1" type="ORF">HYFRA_00009942</name>
</gene>
<protein>
    <submittedName>
        <fullName evidence="1">Uncharacterized protein</fullName>
    </submittedName>
</protein>
<dbReference type="AlphaFoldDB" id="A0A9N9PWT2"/>
<sequence length="140" mass="15667">MKPHVPHARSNFVGVSTDFQKSKAKRRVFQKMLVVAYGWVHETGCFSLQPLLQGALKSWSLLGYSGFWKRTELLYCSGTTVVPSGEFPWSENEKLVSDELGGSIPEKVQKDKMIYLGDLHSPETLTCSRLSLSGLFTVEP</sequence>
<accession>A0A9N9PWT2</accession>